<organism evidence="1 2">
    <name type="scientific">Fluviicola taffensis (strain DSM 16823 / NCIMB 13979 / RW262)</name>
    <dbReference type="NCBI Taxonomy" id="755732"/>
    <lineage>
        <taxon>Bacteria</taxon>
        <taxon>Pseudomonadati</taxon>
        <taxon>Bacteroidota</taxon>
        <taxon>Flavobacteriia</taxon>
        <taxon>Flavobacteriales</taxon>
        <taxon>Crocinitomicaceae</taxon>
        <taxon>Fluviicola</taxon>
    </lineage>
</organism>
<evidence type="ECO:0000313" key="1">
    <source>
        <dbReference type="EMBL" id="AEA42729.1"/>
    </source>
</evidence>
<evidence type="ECO:0008006" key="3">
    <source>
        <dbReference type="Google" id="ProtNLM"/>
    </source>
</evidence>
<evidence type="ECO:0000313" key="2">
    <source>
        <dbReference type="Proteomes" id="UP000007463"/>
    </source>
</evidence>
<protein>
    <recommendedName>
        <fullName evidence="3">Glycosyltransferase subfamily 4-like N-terminal domain-containing protein</fullName>
    </recommendedName>
</protein>
<dbReference type="OrthoDB" id="9794575at2"/>
<reference evidence="2" key="2">
    <citation type="submission" date="2011-02" db="EMBL/GenBank/DDBJ databases">
        <title>The complete genome of Fluviicola taffensis DSM 16823.</title>
        <authorList>
            <consortium name="US DOE Joint Genome Institute (JGI-PGF)"/>
            <person name="Lucas S."/>
            <person name="Copeland A."/>
            <person name="Lapidus A."/>
            <person name="Bruce D."/>
            <person name="Goodwin L."/>
            <person name="Pitluck S."/>
            <person name="Kyrpides N."/>
            <person name="Mavromatis K."/>
            <person name="Ivanova N."/>
            <person name="Mikhailova N."/>
            <person name="Pagani I."/>
            <person name="Chertkov O."/>
            <person name="Detter J.C."/>
            <person name="Han C."/>
            <person name="Tapia R."/>
            <person name="Land M."/>
            <person name="Hauser L."/>
            <person name="Markowitz V."/>
            <person name="Cheng J.-F."/>
            <person name="Hugenholtz P."/>
            <person name="Woyke T."/>
            <person name="Wu D."/>
            <person name="Tindall B."/>
            <person name="Pomrenke H.G."/>
            <person name="Brambilla E."/>
            <person name="Klenk H.-P."/>
            <person name="Eisen J.A."/>
        </authorList>
    </citation>
    <scope>NUCLEOTIDE SEQUENCE [LARGE SCALE GENOMIC DNA]</scope>
    <source>
        <strain evidence="2">DSM 16823 / RW262 / RW262</strain>
    </source>
</reference>
<dbReference type="Proteomes" id="UP000007463">
    <property type="component" value="Chromosome"/>
</dbReference>
<dbReference type="STRING" id="755732.Fluta_0725"/>
<dbReference type="SUPFAM" id="SSF53756">
    <property type="entry name" value="UDP-Glycosyltransferase/glycogen phosphorylase"/>
    <property type="match status" value="1"/>
</dbReference>
<name>F2II29_FLUTR</name>
<dbReference type="RefSeq" id="WP_013685501.1">
    <property type="nucleotide sequence ID" value="NC_015321.1"/>
</dbReference>
<reference evidence="1 2" key="1">
    <citation type="journal article" date="2011" name="Stand. Genomic Sci.">
        <title>Complete genome sequence of the gliding freshwater bacterium Fluviicola taffensis type strain (RW262).</title>
        <authorList>
            <person name="Woyke T."/>
            <person name="Chertkov O."/>
            <person name="Lapidus A."/>
            <person name="Nolan M."/>
            <person name="Lucas S."/>
            <person name="Del Rio T.G."/>
            <person name="Tice H."/>
            <person name="Cheng J.F."/>
            <person name="Tapia R."/>
            <person name="Han C."/>
            <person name="Goodwin L."/>
            <person name="Pitluck S."/>
            <person name="Liolios K."/>
            <person name="Pagani I."/>
            <person name="Ivanova N."/>
            <person name="Huntemann M."/>
            <person name="Mavromatis K."/>
            <person name="Mikhailova N."/>
            <person name="Pati A."/>
            <person name="Chen A."/>
            <person name="Palaniappan K."/>
            <person name="Land M."/>
            <person name="Hauser L."/>
            <person name="Brambilla E.M."/>
            <person name="Rohde M."/>
            <person name="Mwirichia R."/>
            <person name="Sikorski J."/>
            <person name="Tindall B.J."/>
            <person name="Goker M."/>
            <person name="Bristow J."/>
            <person name="Eisen J.A."/>
            <person name="Markowitz V."/>
            <person name="Hugenholtz P."/>
            <person name="Klenk H.P."/>
            <person name="Kyrpides N.C."/>
        </authorList>
    </citation>
    <scope>NUCLEOTIDE SEQUENCE [LARGE SCALE GENOMIC DNA]</scope>
    <source>
        <strain evidence="2">DSM 16823 / RW262 / RW262</strain>
    </source>
</reference>
<gene>
    <name evidence="1" type="ordered locus">Fluta_0725</name>
</gene>
<accession>F2II29</accession>
<dbReference type="KEGG" id="fte:Fluta_0725"/>
<keyword evidence="2" id="KW-1185">Reference proteome</keyword>
<dbReference type="Gene3D" id="3.40.50.2000">
    <property type="entry name" value="Glycogen Phosphorylase B"/>
    <property type="match status" value="2"/>
</dbReference>
<dbReference type="HOGENOM" id="CLU_032377_1_0_10"/>
<proteinExistence type="predicted"/>
<sequence length="417" mass="48028" precursor="true">MKKILIIAYFYPPCNGIAAYRPAAFANDFSIEHEVKVLTRQWEGNEKSWNDYLSSNEKSKTTEKINEKLDVIRIPYISKIRKKNKLKTLFKLWRGEMETEIVLDDFFQEACELIENWTPDLILVSAPPNNLVSLASELNRKYTIPYIADFRDFENTITLNNSLKIPFRDLFIHRFIMKSMKRSLEKCSAIVGVNNEITSYLGKATGKPYKVIFNGYEQSIFSQFIPLENLKSELFHITLLGSIYPEHEYELFLESFQKFIQNNPNPKVKFNFLGTDVIPEVGTAIRKAIPSEFLHITNRIPRAQALEALEASHIVWKPEYIGLSGVYSGKIFEYLGAKRPIIIAPSTGDVLDKLLVETNAGESFSTTDQITSYIQDQYDEWIKNGFINYNGKPEAILFYSRENQSKILLEYISSLGI</sequence>
<dbReference type="AlphaFoldDB" id="F2II29"/>
<dbReference type="eggNOG" id="COG0438">
    <property type="taxonomic scope" value="Bacteria"/>
</dbReference>
<dbReference type="EMBL" id="CP002542">
    <property type="protein sequence ID" value="AEA42729.1"/>
    <property type="molecule type" value="Genomic_DNA"/>
</dbReference>